<keyword evidence="3 5" id="KW-1133">Transmembrane helix</keyword>
<gene>
    <name evidence="7" type="ORF">BIW11_13925</name>
</gene>
<evidence type="ECO:0000259" key="6">
    <source>
        <dbReference type="Pfam" id="PF00909"/>
    </source>
</evidence>
<feature type="transmembrane region" description="Helical" evidence="5">
    <location>
        <begin position="190"/>
        <end position="213"/>
    </location>
</feature>
<organism evidence="7 8">
    <name type="scientific">Tropilaelaps mercedesae</name>
    <dbReference type="NCBI Taxonomy" id="418985"/>
    <lineage>
        <taxon>Eukaryota</taxon>
        <taxon>Metazoa</taxon>
        <taxon>Ecdysozoa</taxon>
        <taxon>Arthropoda</taxon>
        <taxon>Chelicerata</taxon>
        <taxon>Arachnida</taxon>
        <taxon>Acari</taxon>
        <taxon>Parasitiformes</taxon>
        <taxon>Mesostigmata</taxon>
        <taxon>Gamasina</taxon>
        <taxon>Dermanyssoidea</taxon>
        <taxon>Laelapidae</taxon>
        <taxon>Tropilaelaps</taxon>
    </lineage>
</organism>
<dbReference type="OrthoDB" id="534912at2759"/>
<evidence type="ECO:0000313" key="8">
    <source>
        <dbReference type="Proteomes" id="UP000192247"/>
    </source>
</evidence>
<keyword evidence="2 5" id="KW-0812">Transmembrane</keyword>
<dbReference type="PANTHER" id="PTHR11730">
    <property type="entry name" value="AMMONIUM TRANSPORTER"/>
    <property type="match status" value="1"/>
</dbReference>
<evidence type="ECO:0000256" key="3">
    <source>
        <dbReference type="ARBA" id="ARBA00022989"/>
    </source>
</evidence>
<reference evidence="7 8" key="1">
    <citation type="journal article" date="2017" name="Gigascience">
        <title>Draft genome of the honey bee ectoparasitic mite, Tropilaelaps mercedesae, is shaped by the parasitic life history.</title>
        <authorList>
            <person name="Dong X."/>
            <person name="Armstrong S.D."/>
            <person name="Xia D."/>
            <person name="Makepeace B.L."/>
            <person name="Darby A.C."/>
            <person name="Kadowaki T."/>
        </authorList>
    </citation>
    <scope>NUCLEOTIDE SEQUENCE [LARGE SCALE GENOMIC DNA]</scope>
    <source>
        <strain evidence="7">Wuxi-XJTLU</strain>
    </source>
</reference>
<dbReference type="Proteomes" id="UP000192247">
    <property type="component" value="Unassembled WGS sequence"/>
</dbReference>
<dbReference type="SUPFAM" id="SSF111352">
    <property type="entry name" value="Ammonium transporter"/>
    <property type="match status" value="2"/>
</dbReference>
<feature type="transmembrane region" description="Helical" evidence="5">
    <location>
        <begin position="65"/>
        <end position="87"/>
    </location>
</feature>
<feature type="domain" description="Ammonium transporter AmtB-like" evidence="6">
    <location>
        <begin position="139"/>
        <end position="308"/>
    </location>
</feature>
<dbReference type="InParanoid" id="A0A1V9WZU5"/>
<dbReference type="EMBL" id="MNPL01031128">
    <property type="protein sequence ID" value="OQR66789.1"/>
    <property type="molecule type" value="Genomic_DNA"/>
</dbReference>
<sequence length="319" mass="34868">LTASIIFCSFGNFFKNADEDSMGVVHSRFVFHVWYSSVSFLEFPLAYCTTSTTLISGAMAERCKFVSYLIFIPVATAIYCVPAAWLWNPEGWLTKMGAVDIGGSSVVEFSISFRVVFERDNPIGTHKTRGRERVFPNFAQIMPRVDGATQGVVHLVGANTGLIASILLGPRLGRFDVGFAEVPLGNPTNVLLGMFMLWWGWLGFSASSTGGLVHDKWKYSASFVLKKGLHDVSWLLNSVMGSLVAISGGAPIVHPWQALVIGAVVSGLVLIFIPVIRWLKIDDPTENFVTHGICGIWGLITIGLLPDADSLMNYTRGWA</sequence>
<evidence type="ECO:0000313" key="7">
    <source>
        <dbReference type="EMBL" id="OQR66789.1"/>
    </source>
</evidence>
<dbReference type="Pfam" id="PF00909">
    <property type="entry name" value="Ammonium_transp"/>
    <property type="match status" value="2"/>
</dbReference>
<feature type="transmembrane region" description="Helical" evidence="5">
    <location>
        <begin position="258"/>
        <end position="276"/>
    </location>
</feature>
<evidence type="ECO:0000256" key="1">
    <source>
        <dbReference type="ARBA" id="ARBA00004141"/>
    </source>
</evidence>
<dbReference type="STRING" id="418985.A0A1V9WZU5"/>
<name>A0A1V9WZU5_9ACAR</name>
<feature type="transmembrane region" description="Helical" evidence="5">
    <location>
        <begin position="234"/>
        <end position="252"/>
    </location>
</feature>
<dbReference type="InterPro" id="IPR029020">
    <property type="entry name" value="Ammonium/urea_transptr"/>
</dbReference>
<keyword evidence="8" id="KW-1185">Reference proteome</keyword>
<dbReference type="AlphaFoldDB" id="A0A1V9WZU5"/>
<comment type="caution">
    <text evidence="7">The sequence shown here is derived from an EMBL/GenBank/DDBJ whole genome shotgun (WGS) entry which is preliminary data.</text>
</comment>
<feature type="domain" description="Ammonium transporter AmtB-like" evidence="6">
    <location>
        <begin position="4"/>
        <end position="108"/>
    </location>
</feature>
<comment type="subcellular location">
    <subcellularLocation>
        <location evidence="1">Membrane</location>
        <topology evidence="1">Multi-pass membrane protein</topology>
    </subcellularLocation>
</comment>
<dbReference type="GO" id="GO:0008519">
    <property type="term" value="F:ammonium channel activity"/>
    <property type="evidence" value="ECO:0007669"/>
    <property type="project" value="InterPro"/>
</dbReference>
<evidence type="ECO:0000256" key="5">
    <source>
        <dbReference type="SAM" id="Phobius"/>
    </source>
</evidence>
<accession>A0A1V9WZU5</accession>
<protein>
    <submittedName>
        <fullName evidence="7">Putative ammonium transporter 3-like</fullName>
    </submittedName>
</protein>
<dbReference type="GO" id="GO:0097272">
    <property type="term" value="P:ammonium homeostasis"/>
    <property type="evidence" value="ECO:0007669"/>
    <property type="project" value="TreeGrafter"/>
</dbReference>
<dbReference type="PANTHER" id="PTHR11730:SF58">
    <property type="entry name" value="AMMONIUM TRANSPORTER"/>
    <property type="match status" value="1"/>
</dbReference>
<dbReference type="GO" id="GO:0005886">
    <property type="term" value="C:plasma membrane"/>
    <property type="evidence" value="ECO:0007669"/>
    <property type="project" value="TreeGrafter"/>
</dbReference>
<keyword evidence="4 5" id="KW-0472">Membrane</keyword>
<proteinExistence type="predicted"/>
<dbReference type="InterPro" id="IPR024041">
    <property type="entry name" value="NH4_transpt_AmtB-like_dom"/>
</dbReference>
<feature type="non-terminal residue" evidence="7">
    <location>
        <position position="1"/>
    </location>
</feature>
<feature type="transmembrane region" description="Helical" evidence="5">
    <location>
        <begin position="288"/>
        <end position="306"/>
    </location>
</feature>
<evidence type="ECO:0000256" key="4">
    <source>
        <dbReference type="ARBA" id="ARBA00023136"/>
    </source>
</evidence>
<evidence type="ECO:0000256" key="2">
    <source>
        <dbReference type="ARBA" id="ARBA00022692"/>
    </source>
</evidence>
<dbReference type="Gene3D" id="1.10.3430.10">
    <property type="entry name" value="Ammonium transporter AmtB like domains"/>
    <property type="match status" value="2"/>
</dbReference>